<comment type="similarity">
    <text evidence="3 10">Belongs to the Aux/IAA family.</text>
</comment>
<dbReference type="GO" id="GO:0006355">
    <property type="term" value="P:regulation of DNA-templated transcription"/>
    <property type="evidence" value="ECO:0007669"/>
    <property type="project" value="InterPro"/>
</dbReference>
<evidence type="ECO:0000256" key="7">
    <source>
        <dbReference type="ARBA" id="ARBA00023163"/>
    </source>
</evidence>
<evidence type="ECO:0000313" key="13">
    <source>
        <dbReference type="EMBL" id="KAK1287846.1"/>
    </source>
</evidence>
<dbReference type="AlphaFoldDB" id="A0AAV9CG86"/>
<keyword evidence="8 10" id="KW-0539">Nucleus</keyword>
<comment type="subcellular location">
    <subcellularLocation>
        <location evidence="2 10">Nucleus</location>
    </subcellularLocation>
</comment>
<evidence type="ECO:0000256" key="10">
    <source>
        <dbReference type="RuleBase" id="RU004549"/>
    </source>
</evidence>
<evidence type="ECO:0000313" key="14">
    <source>
        <dbReference type="Proteomes" id="UP001180020"/>
    </source>
</evidence>
<dbReference type="SUPFAM" id="SSF54277">
    <property type="entry name" value="CAD &amp; PB1 domains"/>
    <property type="match status" value="1"/>
</dbReference>
<evidence type="ECO:0000256" key="8">
    <source>
        <dbReference type="ARBA" id="ARBA00023242"/>
    </source>
</evidence>
<dbReference type="Pfam" id="PF02309">
    <property type="entry name" value="AUX_IAA"/>
    <property type="match status" value="2"/>
</dbReference>
<keyword evidence="5 10" id="KW-0678">Repressor</keyword>
<dbReference type="Proteomes" id="UP001180020">
    <property type="component" value="Unassembled WGS sequence"/>
</dbReference>
<keyword evidence="14" id="KW-1185">Reference proteome</keyword>
<feature type="compositionally biased region" description="Basic and acidic residues" evidence="11">
    <location>
        <begin position="155"/>
        <end position="164"/>
    </location>
</feature>
<feature type="region of interest" description="Disordered" evidence="11">
    <location>
        <begin position="38"/>
        <end position="68"/>
    </location>
</feature>
<feature type="region of interest" description="Disordered" evidence="11">
    <location>
        <begin position="131"/>
        <end position="164"/>
    </location>
</feature>
<evidence type="ECO:0000256" key="3">
    <source>
        <dbReference type="ARBA" id="ARBA00006728"/>
    </source>
</evidence>
<evidence type="ECO:0000259" key="12">
    <source>
        <dbReference type="PROSITE" id="PS51745"/>
    </source>
</evidence>
<organism evidence="13 14">
    <name type="scientific">Acorus calamus</name>
    <name type="common">Sweet flag</name>
    <dbReference type="NCBI Taxonomy" id="4465"/>
    <lineage>
        <taxon>Eukaryota</taxon>
        <taxon>Viridiplantae</taxon>
        <taxon>Streptophyta</taxon>
        <taxon>Embryophyta</taxon>
        <taxon>Tracheophyta</taxon>
        <taxon>Spermatophyta</taxon>
        <taxon>Magnoliopsida</taxon>
        <taxon>Liliopsida</taxon>
        <taxon>Acoraceae</taxon>
        <taxon>Acorus</taxon>
    </lineage>
</organism>
<keyword evidence="6 10" id="KW-0805">Transcription regulation</keyword>
<accession>A0AAV9CG86</accession>
<evidence type="ECO:0000256" key="1">
    <source>
        <dbReference type="ARBA" id="ARBA00002159"/>
    </source>
</evidence>
<protein>
    <recommendedName>
        <fullName evidence="10">Auxin-responsive protein</fullName>
    </recommendedName>
</protein>
<sequence>MKSLLSEAAQKQGGCGGGGEMKTTTNFQNHLELRLGFSPSGLEDSGGGGGESLHPAKAGLMSGTSGGGAGAKRWFLETAGSGFVHPWSLAARQEKAVLEQAHDALSRSTPVIGWPPVRAFRRQRVSLQLSTKSKEMEEPKKEEKSVPTMEETEHDGDMRKDDGSLNRSSMYVKVNMEGYGIGRKINLGAHDNYESLSHALLKMFQNFLSDYAADYIIIYEDNEKDRMLLGDVPWD</sequence>
<reference evidence="13" key="2">
    <citation type="submission" date="2023-06" db="EMBL/GenBank/DDBJ databases">
        <authorList>
            <person name="Ma L."/>
            <person name="Liu K.-W."/>
            <person name="Li Z."/>
            <person name="Hsiao Y.-Y."/>
            <person name="Qi Y."/>
            <person name="Fu T."/>
            <person name="Tang G."/>
            <person name="Zhang D."/>
            <person name="Sun W.-H."/>
            <person name="Liu D.-K."/>
            <person name="Li Y."/>
            <person name="Chen G.-Z."/>
            <person name="Liu X.-D."/>
            <person name="Liao X.-Y."/>
            <person name="Jiang Y.-T."/>
            <person name="Yu X."/>
            <person name="Hao Y."/>
            <person name="Huang J."/>
            <person name="Zhao X.-W."/>
            <person name="Ke S."/>
            <person name="Chen Y.-Y."/>
            <person name="Wu W.-L."/>
            <person name="Hsu J.-L."/>
            <person name="Lin Y.-F."/>
            <person name="Huang M.-D."/>
            <person name="Li C.-Y."/>
            <person name="Huang L."/>
            <person name="Wang Z.-W."/>
            <person name="Zhao X."/>
            <person name="Zhong W.-Y."/>
            <person name="Peng D.-H."/>
            <person name="Ahmad S."/>
            <person name="Lan S."/>
            <person name="Zhang J.-S."/>
            <person name="Tsai W.-C."/>
            <person name="Van De Peer Y."/>
            <person name="Liu Z.-J."/>
        </authorList>
    </citation>
    <scope>NUCLEOTIDE SEQUENCE</scope>
    <source>
        <strain evidence="13">CP</strain>
        <tissue evidence="13">Leaves</tissue>
    </source>
</reference>
<dbReference type="EMBL" id="JAUJYO010000019">
    <property type="protein sequence ID" value="KAK1287846.1"/>
    <property type="molecule type" value="Genomic_DNA"/>
</dbReference>
<feature type="domain" description="PB1" evidence="12">
    <location>
        <begin position="169"/>
        <end position="235"/>
    </location>
</feature>
<reference evidence="13" key="1">
    <citation type="journal article" date="2023" name="Nat. Commun.">
        <title>Diploid and tetraploid genomes of Acorus and the evolution of monocots.</title>
        <authorList>
            <person name="Ma L."/>
            <person name="Liu K.W."/>
            <person name="Li Z."/>
            <person name="Hsiao Y.Y."/>
            <person name="Qi Y."/>
            <person name="Fu T."/>
            <person name="Tang G.D."/>
            <person name="Zhang D."/>
            <person name="Sun W.H."/>
            <person name="Liu D.K."/>
            <person name="Li Y."/>
            <person name="Chen G.Z."/>
            <person name="Liu X.D."/>
            <person name="Liao X.Y."/>
            <person name="Jiang Y.T."/>
            <person name="Yu X."/>
            <person name="Hao Y."/>
            <person name="Huang J."/>
            <person name="Zhao X.W."/>
            <person name="Ke S."/>
            <person name="Chen Y.Y."/>
            <person name="Wu W.L."/>
            <person name="Hsu J.L."/>
            <person name="Lin Y.F."/>
            <person name="Huang M.D."/>
            <person name="Li C.Y."/>
            <person name="Huang L."/>
            <person name="Wang Z.W."/>
            <person name="Zhao X."/>
            <person name="Zhong W.Y."/>
            <person name="Peng D.H."/>
            <person name="Ahmad S."/>
            <person name="Lan S."/>
            <person name="Zhang J.S."/>
            <person name="Tsai W.C."/>
            <person name="Van de Peer Y."/>
            <person name="Liu Z.J."/>
        </authorList>
    </citation>
    <scope>NUCLEOTIDE SEQUENCE</scope>
    <source>
        <strain evidence="13">CP</strain>
    </source>
</reference>
<name>A0AAV9CG86_ACOCL</name>
<evidence type="ECO:0000256" key="4">
    <source>
        <dbReference type="ARBA" id="ARBA00011726"/>
    </source>
</evidence>
<dbReference type="InterPro" id="IPR053793">
    <property type="entry name" value="PB1-like"/>
</dbReference>
<dbReference type="Gene3D" id="3.10.20.90">
    <property type="entry name" value="Phosphatidylinositol 3-kinase Catalytic Subunit, Chain A, domain 1"/>
    <property type="match status" value="1"/>
</dbReference>
<dbReference type="GO" id="GO:0005634">
    <property type="term" value="C:nucleus"/>
    <property type="evidence" value="ECO:0007669"/>
    <property type="project" value="UniProtKB-SubCell"/>
</dbReference>
<dbReference type="PROSITE" id="PS51745">
    <property type="entry name" value="PB1"/>
    <property type="match status" value="1"/>
</dbReference>
<gene>
    <name evidence="13" type="primary">IAA25</name>
    <name evidence="13" type="ORF">QJS10_CPB19g00175</name>
</gene>
<comment type="function">
    <text evidence="1 10">Aux/IAA proteins are short-lived transcriptional factors that function as repressors of early auxin response genes at low auxin concentrations.</text>
</comment>
<evidence type="ECO:0000256" key="11">
    <source>
        <dbReference type="SAM" id="MobiDB-lite"/>
    </source>
</evidence>
<keyword evidence="9 10" id="KW-0927">Auxin signaling pathway</keyword>
<evidence type="ECO:0000256" key="9">
    <source>
        <dbReference type="ARBA" id="ARBA00023294"/>
    </source>
</evidence>
<evidence type="ECO:0000256" key="6">
    <source>
        <dbReference type="ARBA" id="ARBA00023015"/>
    </source>
</evidence>
<feature type="region of interest" description="Disordered" evidence="11">
    <location>
        <begin position="1"/>
        <end position="24"/>
    </location>
</feature>
<dbReference type="InterPro" id="IPR003311">
    <property type="entry name" value="AUX_IAA"/>
</dbReference>
<dbReference type="InterPro" id="IPR033389">
    <property type="entry name" value="AUX/IAA_dom"/>
</dbReference>
<evidence type="ECO:0000256" key="5">
    <source>
        <dbReference type="ARBA" id="ARBA00022491"/>
    </source>
</evidence>
<comment type="subunit">
    <text evidence="4 10">Homodimers and heterodimers.</text>
</comment>
<evidence type="ECO:0000256" key="2">
    <source>
        <dbReference type="ARBA" id="ARBA00004123"/>
    </source>
</evidence>
<comment type="caution">
    <text evidence="13">The sequence shown here is derived from an EMBL/GenBank/DDBJ whole genome shotgun (WGS) entry which is preliminary data.</text>
</comment>
<feature type="compositionally biased region" description="Basic and acidic residues" evidence="11">
    <location>
        <begin position="132"/>
        <end position="145"/>
    </location>
</feature>
<dbReference type="PANTHER" id="PTHR31734:SF120">
    <property type="entry name" value="AUXIN-RESPONSIVE PROTEIN IAA25"/>
    <property type="match status" value="1"/>
</dbReference>
<dbReference type="GO" id="GO:0009734">
    <property type="term" value="P:auxin-activated signaling pathway"/>
    <property type="evidence" value="ECO:0007669"/>
    <property type="project" value="UniProtKB-UniRule"/>
</dbReference>
<dbReference type="PANTHER" id="PTHR31734">
    <property type="entry name" value="AUXIN-RESPONSIVE PROTEIN IAA17"/>
    <property type="match status" value="1"/>
</dbReference>
<proteinExistence type="inferred from homology"/>
<keyword evidence="7 10" id="KW-0804">Transcription</keyword>